<dbReference type="NCBIfam" id="NF004855">
    <property type="entry name" value="PRK06208.1"/>
    <property type="match status" value="1"/>
</dbReference>
<comment type="caution">
    <text evidence="2">The sequence shown here is derived from an EMBL/GenBank/DDBJ whole genome shotgun (WGS) entry which is preliminary data.</text>
</comment>
<dbReference type="GO" id="GO:0051015">
    <property type="term" value="F:actin filament binding"/>
    <property type="evidence" value="ECO:0007669"/>
    <property type="project" value="TreeGrafter"/>
</dbReference>
<dbReference type="InterPro" id="IPR051017">
    <property type="entry name" value="Aldolase-II_Adducin_sf"/>
</dbReference>
<dbReference type="InterPro" id="IPR036409">
    <property type="entry name" value="Aldolase_II/adducin_N_sf"/>
</dbReference>
<evidence type="ECO:0000259" key="1">
    <source>
        <dbReference type="SMART" id="SM01007"/>
    </source>
</evidence>
<evidence type="ECO:0000313" key="2">
    <source>
        <dbReference type="EMBL" id="KKY16862.1"/>
    </source>
</evidence>
<dbReference type="AlphaFoldDB" id="A0A0G2E1F2"/>
<dbReference type="Gene3D" id="3.40.225.10">
    <property type="entry name" value="Class II aldolase/adducin N-terminal domain"/>
    <property type="match status" value="1"/>
</dbReference>
<dbReference type="InterPro" id="IPR001303">
    <property type="entry name" value="Aldolase_II/adducin_N"/>
</dbReference>
<reference evidence="2 3" key="2">
    <citation type="submission" date="2015-05" db="EMBL/GenBank/DDBJ databases">
        <authorList>
            <person name="Morales-Cruz A."/>
            <person name="Amrine K.C."/>
            <person name="Cantu D."/>
        </authorList>
    </citation>
    <scope>NUCLEOTIDE SEQUENCE [LARGE SCALE GENOMIC DNA]</scope>
    <source>
        <strain evidence="2">UCRPC4</strain>
    </source>
</reference>
<protein>
    <submittedName>
        <fullName evidence="2">Putative class ii aldolase adducin domain-containing protein</fullName>
    </submittedName>
</protein>
<reference evidence="2 3" key="1">
    <citation type="submission" date="2015-05" db="EMBL/GenBank/DDBJ databases">
        <title>Distinctive expansion of gene families associated with plant cell wall degradation and secondary metabolism in the genomes of grapevine trunk pathogens.</title>
        <authorList>
            <person name="Lawrence D.P."/>
            <person name="Travadon R."/>
            <person name="Rolshausen P.E."/>
            <person name="Baumgartner K."/>
        </authorList>
    </citation>
    <scope>NUCLEOTIDE SEQUENCE [LARGE SCALE GENOMIC DNA]</scope>
    <source>
        <strain evidence="2">UCRPC4</strain>
    </source>
</reference>
<sequence>MSPAIIETRETLDNPSGDPDLAFPHDDVMAPPVFKDKYAERKYLKHRLVLAFRIFAQFKFAEGVAGHITLRDPVDPHCFWVNAFGQHFSTITDDDLILVTEDGKVIDGGKNRRLNYAAFAIHSEIHAARPDVICAAHSHSTYGRAFCATGRTLDMLTQDHCVFYNDHVLYDNFAGLVLSSDEGKHIAQCLGGKKAALLGNHGLLTVGKTIEEVTAWFVLLEKCCKIQLLADASSAGSGKPLVKVGEAECKSTWKALDGNGKGGYFMGLPLFQVAEKEFGEATLLGRGTEPL</sequence>
<feature type="domain" description="Class II aldolase/adducin N-terminal" evidence="1">
    <location>
        <begin position="46"/>
        <end position="228"/>
    </location>
</feature>
<gene>
    <name evidence="2" type="ORF">UCRPC4_g05820</name>
</gene>
<proteinExistence type="predicted"/>
<dbReference type="EMBL" id="LCWF01000155">
    <property type="protein sequence ID" value="KKY16862.1"/>
    <property type="molecule type" value="Genomic_DNA"/>
</dbReference>
<dbReference type="Proteomes" id="UP000053317">
    <property type="component" value="Unassembled WGS sequence"/>
</dbReference>
<organism evidence="2 3">
    <name type="scientific">Phaeomoniella chlamydospora</name>
    <name type="common">Phaeoacremonium chlamydosporum</name>
    <dbReference type="NCBI Taxonomy" id="158046"/>
    <lineage>
        <taxon>Eukaryota</taxon>
        <taxon>Fungi</taxon>
        <taxon>Dikarya</taxon>
        <taxon>Ascomycota</taxon>
        <taxon>Pezizomycotina</taxon>
        <taxon>Eurotiomycetes</taxon>
        <taxon>Chaetothyriomycetidae</taxon>
        <taxon>Phaeomoniellales</taxon>
        <taxon>Phaeomoniellaceae</taxon>
        <taxon>Phaeomoniella</taxon>
    </lineage>
</organism>
<dbReference type="OrthoDB" id="3238794at2759"/>
<dbReference type="PANTHER" id="PTHR10672">
    <property type="entry name" value="ADDUCIN"/>
    <property type="match status" value="1"/>
</dbReference>
<evidence type="ECO:0000313" key="3">
    <source>
        <dbReference type="Proteomes" id="UP000053317"/>
    </source>
</evidence>
<dbReference type="FunFam" id="3.40.225.10:FF:000009">
    <property type="entry name" value="Class II aldolase/adducin N-terminal"/>
    <property type="match status" value="1"/>
</dbReference>
<name>A0A0G2E1F2_PHACM</name>
<dbReference type="GO" id="GO:0005856">
    <property type="term" value="C:cytoskeleton"/>
    <property type="evidence" value="ECO:0007669"/>
    <property type="project" value="TreeGrafter"/>
</dbReference>
<accession>A0A0G2E1F2</accession>
<dbReference type="SMART" id="SM01007">
    <property type="entry name" value="Aldolase_II"/>
    <property type="match status" value="1"/>
</dbReference>
<dbReference type="SUPFAM" id="SSF53639">
    <property type="entry name" value="AraD/HMP-PK domain-like"/>
    <property type="match status" value="1"/>
</dbReference>
<dbReference type="Pfam" id="PF00596">
    <property type="entry name" value="Aldolase_II"/>
    <property type="match status" value="1"/>
</dbReference>
<keyword evidence="3" id="KW-1185">Reference proteome</keyword>
<dbReference type="PANTHER" id="PTHR10672:SF41">
    <property type="entry name" value="CLASS II ALDOLASE_ADDUCIN DOMAIN PROTEIN (AFU_ORTHOLOGUE AFUA_3G01330)"/>
    <property type="match status" value="1"/>
</dbReference>